<evidence type="ECO:0000313" key="1">
    <source>
        <dbReference type="EMBL" id="CAB1428626.1"/>
    </source>
</evidence>
<sequence>MLGKLNKRRVFLEQLGKALVSPFIELRERIPCTELSAVVVKAVKAAAAQRAIVHIDARPERLCGPISGLFHGPSSSPAKGERGVALLLNQPGRLPPYPSPSNLQAGLPEADCKTFHKALTREPALRLQHEQP</sequence>
<comment type="caution">
    <text evidence="1">The sequence shown here is derived from an EMBL/GenBank/DDBJ whole genome shotgun (WGS) entry which is preliminary data.</text>
</comment>
<protein>
    <submittedName>
        <fullName evidence="1">Uncharacterized protein</fullName>
    </submittedName>
</protein>
<organism evidence="1 2">
    <name type="scientific">Pleuronectes platessa</name>
    <name type="common">European plaice</name>
    <dbReference type="NCBI Taxonomy" id="8262"/>
    <lineage>
        <taxon>Eukaryota</taxon>
        <taxon>Metazoa</taxon>
        <taxon>Chordata</taxon>
        <taxon>Craniata</taxon>
        <taxon>Vertebrata</taxon>
        <taxon>Euteleostomi</taxon>
        <taxon>Actinopterygii</taxon>
        <taxon>Neopterygii</taxon>
        <taxon>Teleostei</taxon>
        <taxon>Neoteleostei</taxon>
        <taxon>Acanthomorphata</taxon>
        <taxon>Carangaria</taxon>
        <taxon>Pleuronectiformes</taxon>
        <taxon>Pleuronectoidei</taxon>
        <taxon>Pleuronectidae</taxon>
        <taxon>Pleuronectes</taxon>
    </lineage>
</organism>
<reference evidence="1" key="1">
    <citation type="submission" date="2020-03" db="EMBL/GenBank/DDBJ databases">
        <authorList>
            <person name="Weist P."/>
        </authorList>
    </citation>
    <scope>NUCLEOTIDE SEQUENCE</scope>
</reference>
<dbReference type="AlphaFoldDB" id="A0A9N7YKF4"/>
<name>A0A9N7YKF4_PLEPL</name>
<proteinExistence type="predicted"/>
<dbReference type="EMBL" id="CADEAL010001074">
    <property type="protein sequence ID" value="CAB1428626.1"/>
    <property type="molecule type" value="Genomic_DNA"/>
</dbReference>
<accession>A0A9N7YKF4</accession>
<gene>
    <name evidence="1" type="ORF">PLEPLA_LOCUS16600</name>
</gene>
<keyword evidence="2" id="KW-1185">Reference proteome</keyword>
<evidence type="ECO:0000313" key="2">
    <source>
        <dbReference type="Proteomes" id="UP001153269"/>
    </source>
</evidence>
<dbReference type="Proteomes" id="UP001153269">
    <property type="component" value="Unassembled WGS sequence"/>
</dbReference>